<evidence type="ECO:0000313" key="2">
    <source>
        <dbReference type="Proteomes" id="UP000271098"/>
    </source>
</evidence>
<gene>
    <name evidence="1" type="ORF">GPUH_LOCUS18718</name>
</gene>
<protein>
    <submittedName>
        <fullName evidence="3">ZP domain-containing protein</fullName>
    </submittedName>
</protein>
<dbReference type="EMBL" id="UYRT01087234">
    <property type="protein sequence ID" value="VDN32327.1"/>
    <property type="molecule type" value="Genomic_DNA"/>
</dbReference>
<proteinExistence type="predicted"/>
<dbReference type="AlphaFoldDB" id="A0A183ECM7"/>
<dbReference type="OrthoDB" id="3256376at2759"/>
<organism evidence="3">
    <name type="scientific">Gongylonema pulchrum</name>
    <dbReference type="NCBI Taxonomy" id="637853"/>
    <lineage>
        <taxon>Eukaryota</taxon>
        <taxon>Metazoa</taxon>
        <taxon>Ecdysozoa</taxon>
        <taxon>Nematoda</taxon>
        <taxon>Chromadorea</taxon>
        <taxon>Rhabditida</taxon>
        <taxon>Spirurina</taxon>
        <taxon>Spiruromorpha</taxon>
        <taxon>Spiruroidea</taxon>
        <taxon>Gongylonematidae</taxon>
        <taxon>Gongylonema</taxon>
    </lineage>
</organism>
<reference evidence="1 2" key="2">
    <citation type="submission" date="2018-11" db="EMBL/GenBank/DDBJ databases">
        <authorList>
            <consortium name="Pathogen Informatics"/>
        </authorList>
    </citation>
    <scope>NUCLEOTIDE SEQUENCE [LARGE SCALE GENOMIC DNA]</scope>
</reference>
<evidence type="ECO:0000313" key="3">
    <source>
        <dbReference type="WBParaSite" id="GPUH_0001874301-mRNA-1"/>
    </source>
</evidence>
<accession>A0A183ECM7</accession>
<dbReference type="Proteomes" id="UP000271098">
    <property type="component" value="Unassembled WGS sequence"/>
</dbReference>
<keyword evidence="2" id="KW-1185">Reference proteome</keyword>
<sequence>RNAFSYCAQDDANVTHKSFVLDWPLGEEDIRVDLLFHLVSCDVPDLSKAVPAPQFHPGPEPRTLVATLGADLMYRKCQFLYYVSDVQSTQCGTTETNTDFNQNSMRPLRIG</sequence>
<name>A0A183ECM7_9BILA</name>
<reference evidence="3" key="1">
    <citation type="submission" date="2016-06" db="UniProtKB">
        <authorList>
            <consortium name="WormBaseParasite"/>
        </authorList>
    </citation>
    <scope>IDENTIFICATION</scope>
</reference>
<evidence type="ECO:0000313" key="1">
    <source>
        <dbReference type="EMBL" id="VDN32327.1"/>
    </source>
</evidence>
<dbReference type="WBParaSite" id="GPUH_0001874301-mRNA-1">
    <property type="protein sequence ID" value="GPUH_0001874301-mRNA-1"/>
    <property type="gene ID" value="GPUH_0001874301"/>
</dbReference>